<keyword evidence="6 8" id="KW-0472">Membrane</keyword>
<gene>
    <name evidence="10" type="ORF">N865_05285</name>
</gene>
<name>W9G8K7_9MICO</name>
<proteinExistence type="predicted"/>
<comment type="caution">
    <text evidence="10">The sequence shown here is derived from an EMBL/GenBank/DDBJ whole genome shotgun (WGS) entry which is preliminary data.</text>
</comment>
<accession>W9G8K7</accession>
<evidence type="ECO:0000256" key="2">
    <source>
        <dbReference type="ARBA" id="ARBA00004829"/>
    </source>
</evidence>
<evidence type="ECO:0000256" key="1">
    <source>
        <dbReference type="ARBA" id="ARBA00004141"/>
    </source>
</evidence>
<dbReference type="GO" id="GO:0016117">
    <property type="term" value="P:carotenoid biosynthetic process"/>
    <property type="evidence" value="ECO:0007669"/>
    <property type="project" value="UniProtKB-KW"/>
</dbReference>
<keyword evidence="3 8" id="KW-0812">Transmembrane</keyword>
<dbReference type="STRING" id="1386089.N865_05285"/>
<evidence type="ECO:0000259" key="9">
    <source>
        <dbReference type="Pfam" id="PF18916"/>
    </source>
</evidence>
<sequence>MDRYQYLALMALCVLVTLPLEFAFAARVYRRPRLLLAAMLPVVLAYSAWDVVGIWRGHWSYNEAYVTGILLPLRMPLEELVFFVVIPICGLLSYEAVGTVLTWVRRWRSDGWWRTHA</sequence>
<evidence type="ECO:0000256" key="8">
    <source>
        <dbReference type="SAM" id="Phobius"/>
    </source>
</evidence>
<dbReference type="GO" id="GO:0045436">
    <property type="term" value="F:lycopene beta cyclase activity"/>
    <property type="evidence" value="ECO:0007669"/>
    <property type="project" value="UniProtKB-ARBA"/>
</dbReference>
<keyword evidence="11" id="KW-1185">Reference proteome</keyword>
<dbReference type="InterPro" id="IPR017825">
    <property type="entry name" value="Lycopene_cyclase_dom"/>
</dbReference>
<feature type="transmembrane region" description="Helical" evidence="8">
    <location>
        <begin position="34"/>
        <end position="55"/>
    </location>
</feature>
<evidence type="ECO:0000256" key="6">
    <source>
        <dbReference type="ARBA" id="ARBA00023136"/>
    </source>
</evidence>
<dbReference type="GO" id="GO:0016020">
    <property type="term" value="C:membrane"/>
    <property type="evidence" value="ECO:0007669"/>
    <property type="project" value="UniProtKB-SubCell"/>
</dbReference>
<evidence type="ECO:0000256" key="3">
    <source>
        <dbReference type="ARBA" id="ARBA00022692"/>
    </source>
</evidence>
<dbReference type="EMBL" id="AWSA01000010">
    <property type="protein sequence ID" value="EWT02501.1"/>
    <property type="molecule type" value="Genomic_DNA"/>
</dbReference>
<organism evidence="10 11">
    <name type="scientific">Intrasporangium oryzae NRRL B-24470</name>
    <dbReference type="NCBI Taxonomy" id="1386089"/>
    <lineage>
        <taxon>Bacteria</taxon>
        <taxon>Bacillati</taxon>
        <taxon>Actinomycetota</taxon>
        <taxon>Actinomycetes</taxon>
        <taxon>Micrococcales</taxon>
        <taxon>Intrasporangiaceae</taxon>
        <taxon>Intrasporangium</taxon>
    </lineage>
</organism>
<evidence type="ECO:0000313" key="11">
    <source>
        <dbReference type="Proteomes" id="UP000019489"/>
    </source>
</evidence>
<evidence type="ECO:0000256" key="4">
    <source>
        <dbReference type="ARBA" id="ARBA00022746"/>
    </source>
</evidence>
<dbReference type="OrthoDB" id="5195186at2"/>
<dbReference type="eggNOG" id="ENOG5033310">
    <property type="taxonomic scope" value="Bacteria"/>
</dbReference>
<dbReference type="AlphaFoldDB" id="W9G8K7"/>
<keyword evidence="5 8" id="KW-1133">Transmembrane helix</keyword>
<reference evidence="10 11" key="1">
    <citation type="submission" date="2013-08" db="EMBL/GenBank/DDBJ databases">
        <title>Intrasporangium oryzae NRRL B-24470.</title>
        <authorList>
            <person name="Liu H."/>
            <person name="Wang G."/>
        </authorList>
    </citation>
    <scope>NUCLEOTIDE SEQUENCE [LARGE SCALE GENOMIC DNA]</scope>
    <source>
        <strain evidence="10 11">NRRL B-24470</strain>
    </source>
</reference>
<feature type="transmembrane region" description="Helical" evidence="8">
    <location>
        <begin position="6"/>
        <end position="27"/>
    </location>
</feature>
<protein>
    <submittedName>
        <fullName evidence="10">Lycopene cyclase</fullName>
    </submittedName>
</protein>
<feature type="domain" description="Lycopene cyclase" evidence="9">
    <location>
        <begin position="6"/>
        <end position="95"/>
    </location>
</feature>
<comment type="subcellular location">
    <subcellularLocation>
        <location evidence="1">Membrane</location>
        <topology evidence="1">Multi-pass membrane protein</topology>
    </subcellularLocation>
</comment>
<dbReference type="RefSeq" id="WP_034803043.1">
    <property type="nucleotide sequence ID" value="NZ_AWSA01000010.1"/>
</dbReference>
<evidence type="ECO:0000256" key="7">
    <source>
        <dbReference type="ARBA" id="ARBA00023235"/>
    </source>
</evidence>
<evidence type="ECO:0000313" key="10">
    <source>
        <dbReference type="EMBL" id="EWT02501.1"/>
    </source>
</evidence>
<dbReference type="GO" id="GO:0016872">
    <property type="term" value="F:intramolecular lyase activity"/>
    <property type="evidence" value="ECO:0007669"/>
    <property type="project" value="InterPro"/>
</dbReference>
<evidence type="ECO:0000256" key="5">
    <source>
        <dbReference type="ARBA" id="ARBA00022989"/>
    </source>
</evidence>
<dbReference type="PATRIC" id="fig|1386089.3.peg.1295"/>
<dbReference type="Proteomes" id="UP000019489">
    <property type="component" value="Unassembled WGS sequence"/>
</dbReference>
<keyword evidence="7" id="KW-0413">Isomerase</keyword>
<dbReference type="NCBIfam" id="TIGR03462">
    <property type="entry name" value="CarR_dom_SF"/>
    <property type="match status" value="1"/>
</dbReference>
<feature type="transmembrane region" description="Helical" evidence="8">
    <location>
        <begin position="80"/>
        <end position="104"/>
    </location>
</feature>
<comment type="pathway">
    <text evidence="2">Carotenoid biosynthesis.</text>
</comment>
<keyword evidence="4" id="KW-0125">Carotenoid biosynthesis</keyword>
<dbReference type="Pfam" id="PF18916">
    <property type="entry name" value="Lycopene_cyc"/>
    <property type="match status" value="1"/>
</dbReference>